<evidence type="ECO:0000313" key="2">
    <source>
        <dbReference type="EMBL" id="AEI95052.1"/>
    </source>
</evidence>
<reference evidence="2 3" key="1">
    <citation type="journal article" date="2011" name="BMC Genomics">
        <title>Comparative genome analysis and genome-guided physiological analysis of Roseobacter litoralis.</title>
        <authorList>
            <person name="Kalhoefer D."/>
            <person name="Thole S."/>
            <person name="Voget S."/>
            <person name="Lehmann R."/>
            <person name="Liesegang H."/>
            <person name="Wollher A."/>
            <person name="Daniel R."/>
            <person name="Simon M."/>
            <person name="Brinkhoff T."/>
        </authorList>
    </citation>
    <scope>NUCLEOTIDE SEQUENCE [LARGE SCALE GENOMIC DNA]</scope>
    <source>
        <strain evidence="3">ATCC 49566 / DSM 6996 / JCM 21268 / NBRC 15278 / OCh 149</strain>
    </source>
</reference>
<dbReference type="STRING" id="391595.RLO149_c030960"/>
<protein>
    <submittedName>
        <fullName evidence="2">Uncharacterized protein</fullName>
    </submittedName>
</protein>
<dbReference type="OrthoDB" id="7874658at2"/>
<organism evidence="2 3">
    <name type="scientific">Roseobacter litoralis (strain ATCC 49566 / DSM 6996 / JCM 21268 / NBRC 15278 / OCh 149)</name>
    <dbReference type="NCBI Taxonomy" id="391595"/>
    <lineage>
        <taxon>Bacteria</taxon>
        <taxon>Pseudomonadati</taxon>
        <taxon>Pseudomonadota</taxon>
        <taxon>Alphaproteobacteria</taxon>
        <taxon>Rhodobacterales</taxon>
        <taxon>Roseobacteraceae</taxon>
        <taxon>Roseobacter</taxon>
    </lineage>
</organism>
<name>F7ZIZ2_ROSLO</name>
<dbReference type="KEGG" id="rli:RLO149_c030960"/>
<proteinExistence type="predicted"/>
<dbReference type="RefSeq" id="WP_013962962.1">
    <property type="nucleotide sequence ID" value="NC_015730.1"/>
</dbReference>
<feature type="signal peptide" evidence="1">
    <location>
        <begin position="1"/>
        <end position="22"/>
    </location>
</feature>
<dbReference type="EMBL" id="CP002623">
    <property type="protein sequence ID" value="AEI95052.1"/>
    <property type="molecule type" value="Genomic_DNA"/>
</dbReference>
<feature type="chain" id="PRO_5003367367" evidence="1">
    <location>
        <begin position="23"/>
        <end position="167"/>
    </location>
</feature>
<dbReference type="eggNOG" id="ENOG502ZYS1">
    <property type="taxonomic scope" value="Bacteria"/>
</dbReference>
<evidence type="ECO:0000313" key="3">
    <source>
        <dbReference type="Proteomes" id="UP000001353"/>
    </source>
</evidence>
<accession>F7ZIZ2</accession>
<evidence type="ECO:0000256" key="1">
    <source>
        <dbReference type="SAM" id="SignalP"/>
    </source>
</evidence>
<gene>
    <name evidence="2" type="ordered locus">RLO149_c030960</name>
</gene>
<dbReference type="HOGENOM" id="CLU_1593313_0_0_5"/>
<dbReference type="AlphaFoldDB" id="F7ZIZ2"/>
<keyword evidence="3" id="KW-1185">Reference proteome</keyword>
<dbReference type="Proteomes" id="UP000001353">
    <property type="component" value="Chromosome"/>
</dbReference>
<keyword evidence="1" id="KW-0732">Signal</keyword>
<sequence length="167" mass="17868">MIRRAALFILTCVTLMPLQVAAQGSLKVATQNMRLAFELCLRNYRTPQDMPFAFSSTGFTLGKGLDEGVTEFTAPGVSGVFKAGYCMMQTTDVPLAIAEEMGQRTAETLFPGKVTLGNPERNINQPVAPCDGLSIFATQMLIRVTYSAAGNSGDCLNDGTSAIAIKM</sequence>